<dbReference type="InterPro" id="IPR018289">
    <property type="entry name" value="MULE_transposase_dom"/>
</dbReference>
<dbReference type="Proteomes" id="UP000288805">
    <property type="component" value="Unassembled WGS sequence"/>
</dbReference>
<sequence length="405" mass="45559">MEEEMFCYIHEGGELVKTAVGSVEYKGGRTNCSVVSKNISQSEFVSKVCGVLNLDSNSIKLEFTVKFDPSCLLPLHNDGDIVNMFKFNDMFCHVYISQCSECGDDLIFPTSGPTPIVASNSAHVSSIGEPPLHISNESPTIQSVGFSQRCAMKIPFNFNQAGSNIQLDSNIVQVHTFRNVHNHCLEDVVLSQPLVRSTRASLVIDDEKAKERIYGQPKNYYKLLPWMCERILATNLGSSVELSYSNDDHFEKLFVAHSISIEGFVRGCRPIIAIDSAHMSGPYGGALFSATSYDANDFMFPLAFGVMRSENYEDWLWFLEKLKIVVGNKEVIIISDRHHALLRSVPEVFGIENHAYCYRHLKKNFSSFLSKHNTRGNKGKENALQFLDSIAYGRLEHDYNVPWLN</sequence>
<dbReference type="PANTHER" id="PTHR31973">
    <property type="entry name" value="POLYPROTEIN, PUTATIVE-RELATED"/>
    <property type="match status" value="1"/>
</dbReference>
<protein>
    <recommendedName>
        <fullName evidence="1">MULE transposase domain-containing protein</fullName>
    </recommendedName>
</protein>
<gene>
    <name evidence="2" type="ORF">CK203_053684</name>
</gene>
<name>A0A438GS24_VITVI</name>
<reference evidence="2 3" key="1">
    <citation type="journal article" date="2018" name="PLoS Genet.">
        <title>Population sequencing reveals clonal diversity and ancestral inbreeding in the grapevine cultivar Chardonnay.</title>
        <authorList>
            <person name="Roach M.J."/>
            <person name="Johnson D.L."/>
            <person name="Bohlmann J."/>
            <person name="van Vuuren H.J."/>
            <person name="Jones S.J."/>
            <person name="Pretorius I.S."/>
            <person name="Schmidt S.A."/>
            <person name="Borneman A.R."/>
        </authorList>
    </citation>
    <scope>NUCLEOTIDE SEQUENCE [LARGE SCALE GENOMIC DNA]</scope>
    <source>
        <strain evidence="3">cv. Chardonnay</strain>
        <tissue evidence="2">Leaf</tissue>
    </source>
</reference>
<organism evidence="2 3">
    <name type="scientific">Vitis vinifera</name>
    <name type="common">Grape</name>
    <dbReference type="NCBI Taxonomy" id="29760"/>
    <lineage>
        <taxon>Eukaryota</taxon>
        <taxon>Viridiplantae</taxon>
        <taxon>Streptophyta</taxon>
        <taxon>Embryophyta</taxon>
        <taxon>Tracheophyta</taxon>
        <taxon>Spermatophyta</taxon>
        <taxon>Magnoliopsida</taxon>
        <taxon>eudicotyledons</taxon>
        <taxon>Gunneridae</taxon>
        <taxon>Pentapetalae</taxon>
        <taxon>rosids</taxon>
        <taxon>Vitales</taxon>
        <taxon>Vitaceae</taxon>
        <taxon>Viteae</taxon>
        <taxon>Vitis</taxon>
    </lineage>
</organism>
<evidence type="ECO:0000259" key="1">
    <source>
        <dbReference type="Pfam" id="PF10551"/>
    </source>
</evidence>
<accession>A0A438GS24</accession>
<dbReference type="AlphaFoldDB" id="A0A438GS24"/>
<dbReference type="Pfam" id="PF10551">
    <property type="entry name" value="MULE"/>
    <property type="match status" value="1"/>
</dbReference>
<feature type="domain" description="MULE transposase" evidence="1">
    <location>
        <begin position="272"/>
        <end position="364"/>
    </location>
</feature>
<evidence type="ECO:0000313" key="2">
    <source>
        <dbReference type="EMBL" id="RVW75020.1"/>
    </source>
</evidence>
<evidence type="ECO:0000313" key="3">
    <source>
        <dbReference type="Proteomes" id="UP000288805"/>
    </source>
</evidence>
<proteinExistence type="predicted"/>
<dbReference type="EMBL" id="QGNW01000359">
    <property type="protein sequence ID" value="RVW75020.1"/>
    <property type="molecule type" value="Genomic_DNA"/>
</dbReference>
<dbReference type="PANTHER" id="PTHR31973:SF187">
    <property type="entry name" value="MUTATOR TRANSPOSASE MUDRA PROTEIN"/>
    <property type="match status" value="1"/>
</dbReference>
<comment type="caution">
    <text evidence="2">The sequence shown here is derived from an EMBL/GenBank/DDBJ whole genome shotgun (WGS) entry which is preliminary data.</text>
</comment>